<keyword evidence="2" id="KW-1185">Reference proteome</keyword>
<dbReference type="PANTHER" id="PTHR37369:SF1">
    <property type="entry name" value="TRANSMEMBRANE PROTEIN 270"/>
    <property type="match status" value="1"/>
</dbReference>
<dbReference type="AlphaFoldDB" id="A0A3Q0HM05"/>
<accession>A0A3Q0HM05</accession>
<name>A0A3Q0HM05_ALLSI</name>
<keyword evidence="1" id="KW-0472">Membrane</keyword>
<evidence type="ECO:0000313" key="3">
    <source>
        <dbReference type="RefSeq" id="XP_025071478.1"/>
    </source>
</evidence>
<dbReference type="Proteomes" id="UP000189705">
    <property type="component" value="Unplaced"/>
</dbReference>
<sequence>MGWRTRDFIIGTQGFMSGIRETLMCLVRMVTLQAPDKVPEQGPVTSVASWLKVVVRDTLSPFSLSLPSRHVSLLSQYFCFWKVQWDMLHSIHLSLQLYTDMFFYWAQNLLLGYMLLLLLLWEFSKKAQKCVQRQMLLSLWALERQLITTQMLLKICYFHLKSLLDLVTWGPAYLIAWVTCLVSWCLQAAFEHTVRVAGVEEEKAALEVEQY</sequence>
<proteinExistence type="predicted"/>
<reference evidence="3" key="1">
    <citation type="submission" date="2025-08" db="UniProtKB">
        <authorList>
            <consortium name="RefSeq"/>
        </authorList>
    </citation>
    <scope>IDENTIFICATION</scope>
</reference>
<keyword evidence="1" id="KW-1133">Transmembrane helix</keyword>
<evidence type="ECO:0000256" key="1">
    <source>
        <dbReference type="SAM" id="Phobius"/>
    </source>
</evidence>
<evidence type="ECO:0000313" key="2">
    <source>
        <dbReference type="Proteomes" id="UP000189705"/>
    </source>
</evidence>
<keyword evidence="1 3" id="KW-0812">Transmembrane</keyword>
<dbReference type="InParanoid" id="A0A3Q0HM05"/>
<dbReference type="RefSeq" id="XP_025071478.1">
    <property type="nucleotide sequence ID" value="XM_025215693.1"/>
</dbReference>
<organism evidence="2 3">
    <name type="scientific">Alligator sinensis</name>
    <name type="common">Chinese alligator</name>
    <dbReference type="NCBI Taxonomy" id="38654"/>
    <lineage>
        <taxon>Eukaryota</taxon>
        <taxon>Metazoa</taxon>
        <taxon>Chordata</taxon>
        <taxon>Craniata</taxon>
        <taxon>Vertebrata</taxon>
        <taxon>Euteleostomi</taxon>
        <taxon>Archelosauria</taxon>
        <taxon>Archosauria</taxon>
        <taxon>Crocodylia</taxon>
        <taxon>Alligatoridae</taxon>
        <taxon>Alligatorinae</taxon>
        <taxon>Alligator</taxon>
    </lineage>
</organism>
<feature type="transmembrane region" description="Helical" evidence="1">
    <location>
        <begin position="102"/>
        <end position="121"/>
    </location>
</feature>
<dbReference type="InterPro" id="IPR029166">
    <property type="entry name" value="WBS28"/>
</dbReference>
<dbReference type="GeneID" id="106722779"/>
<protein>
    <submittedName>
        <fullName evidence="3">Transmembrane protein 270 isoform X3</fullName>
    </submittedName>
</protein>
<dbReference type="CTD" id="135886"/>
<dbReference type="PANTHER" id="PTHR37369">
    <property type="entry name" value="TRANSMEMBRANE PROTEIN 270"/>
    <property type="match status" value="1"/>
</dbReference>
<dbReference type="Pfam" id="PF15164">
    <property type="entry name" value="WBS28"/>
    <property type="match status" value="1"/>
</dbReference>
<gene>
    <name evidence="3" type="primary">TMEM270</name>
</gene>